<dbReference type="Gene3D" id="3.40.1700.10">
    <property type="entry name" value="DNA integrity scanning protein, DisA, N-terminal domain"/>
    <property type="match status" value="1"/>
</dbReference>
<evidence type="ECO:0000313" key="3">
    <source>
        <dbReference type="EMBL" id="PEJ34182.1"/>
    </source>
</evidence>
<name>A0AAX0S5D4_9BACI</name>
<dbReference type="InterPro" id="IPR003390">
    <property type="entry name" value="DNA_integrity_scan_DisA_N"/>
</dbReference>
<feature type="domain" description="DAC" evidence="2">
    <location>
        <begin position="443"/>
        <end position="601"/>
    </location>
</feature>
<dbReference type="InterPro" id="IPR019734">
    <property type="entry name" value="TPR_rpt"/>
</dbReference>
<dbReference type="Gene3D" id="1.25.40.10">
    <property type="entry name" value="Tetratricopeptide repeat domain"/>
    <property type="match status" value="2"/>
</dbReference>
<accession>A0AAX0S5D4</accession>
<dbReference type="RefSeq" id="WP_098175546.1">
    <property type="nucleotide sequence ID" value="NZ_NUEQ01000014.1"/>
</dbReference>
<evidence type="ECO:0000259" key="2">
    <source>
        <dbReference type="PROSITE" id="PS51794"/>
    </source>
</evidence>
<dbReference type="InterPro" id="IPR048555">
    <property type="entry name" value="DACNH"/>
</dbReference>
<dbReference type="SUPFAM" id="SSF143597">
    <property type="entry name" value="YojJ-like"/>
    <property type="match status" value="1"/>
</dbReference>
<dbReference type="Pfam" id="PF02457">
    <property type="entry name" value="DAC"/>
    <property type="match status" value="1"/>
</dbReference>
<dbReference type="PROSITE" id="PS50005">
    <property type="entry name" value="TPR"/>
    <property type="match status" value="1"/>
</dbReference>
<feature type="repeat" description="TPR" evidence="1">
    <location>
        <begin position="636"/>
        <end position="669"/>
    </location>
</feature>
<dbReference type="Proteomes" id="UP000220106">
    <property type="component" value="Unassembled WGS sequence"/>
</dbReference>
<evidence type="ECO:0000313" key="4">
    <source>
        <dbReference type="Proteomes" id="UP000220106"/>
    </source>
</evidence>
<dbReference type="InterPro" id="IPR011990">
    <property type="entry name" value="TPR-like_helical_dom_sf"/>
</dbReference>
<dbReference type="Pfam" id="PF21750">
    <property type="entry name" value="DACNH"/>
    <property type="match status" value="1"/>
</dbReference>
<proteinExistence type="predicted"/>
<organism evidence="3 4">
    <name type="scientific">Peribacillus butanolivorans</name>
    <dbReference type="NCBI Taxonomy" id="421767"/>
    <lineage>
        <taxon>Bacteria</taxon>
        <taxon>Bacillati</taxon>
        <taxon>Bacillota</taxon>
        <taxon>Bacilli</taxon>
        <taxon>Bacillales</taxon>
        <taxon>Bacillaceae</taxon>
        <taxon>Peribacillus</taxon>
    </lineage>
</organism>
<keyword evidence="1" id="KW-0802">TPR repeat</keyword>
<dbReference type="AlphaFoldDB" id="A0AAX0S5D4"/>
<dbReference type="InterPro" id="IPR036888">
    <property type="entry name" value="DNA_integrity_DisA_N_sf"/>
</dbReference>
<comment type="caution">
    <text evidence="3">The sequence shown here is derived from an EMBL/GenBank/DDBJ whole genome shotgun (WGS) entry which is preliminary data.</text>
</comment>
<evidence type="ECO:0000256" key="1">
    <source>
        <dbReference type="PROSITE-ProRule" id="PRU00339"/>
    </source>
</evidence>
<sequence length="860" mass="100162">MQVAYKHPGEVGELKMSSFFKGIKTLNKLVYSQLNEILKMLDKKLDLKLYSIVLDNNDSCKEILRVKKTLSLNNNEAEISQDNLNELKYLFNELGLDVTFEEKEIRTEFINYCNQQKFSSSKNNSKIILNESQDNENLSNVEDVNKRSAYIHEDNSRILYMNSFNIKMNKVMGTVNYIIEIRNVDLETIDLFYNIPVLSFLRMVLDYYFIDYFVENQNHTLKIGKDNTTNKKYKEDSIQFNRRITRLYFGKLQEILLEKSNIKEIQLIFGNKLNNQYYINNLLEKIDDISNRTYEGDSPFGSILFLNSRVLKSDVNPVDYTIKFQSDDLIALNDAKLIRKLLELTNNEKDLYLISDHEMIYGLGKINWNQLNDSILFRIDFRGLSKYNIHLITTKETESSKGRLVFESGKKIYKTSKNLEVIDKNLIKLSFKSPIIGGEGYTSEKFIRLLKSEYFDEELKINEDVIEYLEQVVMNAREQKHGTMVVITDYETAVSELKTLKKQSILIESSEIIPEYIKFLTSIDGAIYFDTNGKCHAIGVILDGIAKENIGDASRGARYNSAYRYLEKLKELNKKCVIVIISEDGMVNLIPETVNEEKIYALFQQLIDLIKEDNEKAGPELNKIEGILMNNDNIDYHLFFKVAEIYRGKDSYEKAIEYYEKGLAVAGRNTIFVKNYRYLANLYFDYARETKTQKNHYYEKARKIFDKYIVKANENELNLHDYNNSAIVYKVLSDFEESKNSKQTLYQKALHDYSKAIEVSKPNAILFSNRSNLLKEMRMIKESLEDLIEAEFISSSEKYINGIMNLIKSNAELIDYCIQIILEKSDNKLKGDNLIKKLGEYGNSIREKNPEIAASFEKLY</sequence>
<dbReference type="EMBL" id="NUEQ01000014">
    <property type="protein sequence ID" value="PEJ34182.1"/>
    <property type="molecule type" value="Genomic_DNA"/>
</dbReference>
<reference evidence="3 4" key="1">
    <citation type="submission" date="2017-09" db="EMBL/GenBank/DDBJ databases">
        <title>Large-scale bioinformatics analysis of Bacillus genomes uncovers conserved roles of natural products in bacterial physiology.</title>
        <authorList>
            <consortium name="Agbiome Team Llc"/>
            <person name="Bleich R.M."/>
            <person name="Kirk G.J."/>
            <person name="Santa Maria K.C."/>
            <person name="Allen S.E."/>
            <person name="Farag S."/>
            <person name="Shank E.A."/>
            <person name="Bowers A."/>
        </authorList>
    </citation>
    <scope>NUCLEOTIDE SEQUENCE [LARGE SCALE GENOMIC DNA]</scope>
    <source>
        <strain evidence="3 4">AFS003229</strain>
    </source>
</reference>
<dbReference type="SUPFAM" id="SSF48452">
    <property type="entry name" value="TPR-like"/>
    <property type="match status" value="1"/>
</dbReference>
<protein>
    <recommendedName>
        <fullName evidence="2">DAC domain-containing protein</fullName>
    </recommendedName>
</protein>
<dbReference type="PROSITE" id="PS51794">
    <property type="entry name" value="DAC"/>
    <property type="match status" value="1"/>
</dbReference>
<gene>
    <name evidence="3" type="ORF">CN689_08540</name>
</gene>